<keyword evidence="2" id="KW-1185">Reference proteome</keyword>
<protein>
    <submittedName>
        <fullName evidence="1">Uncharacterized protein</fullName>
    </submittedName>
</protein>
<dbReference type="AlphaFoldDB" id="T0IST6"/>
<dbReference type="PATRIC" id="fig|1331060.3.peg.2270"/>
<sequence length="114" mass="12080">MRAQRQSIAKQVAGRLFAAEEAIDIAVARIAELNAALPLARLDARLSAMIGQDAIQSSASAMLLISETREKIVITHANLKQASDAIGLTETSYGDLLKVAGDTSRPSGQHLRAV</sequence>
<reference evidence="1 2" key="1">
    <citation type="journal article" date="2013" name="Genome Announc.">
        <title>Draft Genome Sequence of Sphingobium lactosutens Strain DS20T, Isolated from a Hexachlorocyclohexane Dumpsite.</title>
        <authorList>
            <person name="Kumar R."/>
            <person name="Dwivedi V."/>
            <person name="Negi V."/>
            <person name="Khurana J.P."/>
            <person name="Lal R."/>
        </authorList>
    </citation>
    <scope>NUCLEOTIDE SEQUENCE [LARGE SCALE GENOMIC DNA]</scope>
    <source>
        <strain evidence="1 2">DS20</strain>
    </source>
</reference>
<name>T0IST6_9SPHN</name>
<dbReference type="OrthoDB" id="7509211at2"/>
<proteinExistence type="predicted"/>
<organism evidence="1 2">
    <name type="scientific">Sphingobium lactosutens DS20</name>
    <dbReference type="NCBI Taxonomy" id="1331060"/>
    <lineage>
        <taxon>Bacteria</taxon>
        <taxon>Pseudomonadati</taxon>
        <taxon>Pseudomonadota</taxon>
        <taxon>Alphaproteobacteria</taxon>
        <taxon>Sphingomonadales</taxon>
        <taxon>Sphingomonadaceae</taxon>
        <taxon>Sphingobium</taxon>
    </lineage>
</organism>
<comment type="caution">
    <text evidence="1">The sequence shown here is derived from an EMBL/GenBank/DDBJ whole genome shotgun (WGS) entry which is preliminary data.</text>
</comment>
<evidence type="ECO:0000313" key="1">
    <source>
        <dbReference type="EMBL" id="EQB14880.1"/>
    </source>
</evidence>
<dbReference type="Proteomes" id="UP000015531">
    <property type="component" value="Unassembled WGS sequence"/>
</dbReference>
<gene>
    <name evidence="1" type="ORF">RLDS_11975</name>
</gene>
<dbReference type="eggNOG" id="ENOG50333H6">
    <property type="taxonomic scope" value="Bacteria"/>
</dbReference>
<dbReference type="EMBL" id="ATDP01000089">
    <property type="protein sequence ID" value="EQB14880.1"/>
    <property type="molecule type" value="Genomic_DNA"/>
</dbReference>
<evidence type="ECO:0000313" key="2">
    <source>
        <dbReference type="Proteomes" id="UP000015531"/>
    </source>
</evidence>
<accession>T0IST6</accession>
<dbReference type="RefSeq" id="WP_021226077.1">
    <property type="nucleotide sequence ID" value="NZ_ATDP01000089.1"/>
</dbReference>